<dbReference type="Pfam" id="PF12833">
    <property type="entry name" value="HTH_18"/>
    <property type="match status" value="1"/>
</dbReference>
<dbReference type="PANTHER" id="PTHR43280:SF29">
    <property type="entry name" value="ARAC-FAMILY TRANSCRIPTIONAL REGULATOR"/>
    <property type="match status" value="1"/>
</dbReference>
<feature type="transmembrane region" description="Helical" evidence="4">
    <location>
        <begin position="226"/>
        <end position="244"/>
    </location>
</feature>
<feature type="transmembrane region" description="Helical" evidence="4">
    <location>
        <begin position="12"/>
        <end position="29"/>
    </location>
</feature>
<dbReference type="PROSITE" id="PS00041">
    <property type="entry name" value="HTH_ARAC_FAMILY_1"/>
    <property type="match status" value="1"/>
</dbReference>
<dbReference type="SMART" id="SM00342">
    <property type="entry name" value="HTH_ARAC"/>
    <property type="match status" value="1"/>
</dbReference>
<evidence type="ECO:0000313" key="7">
    <source>
        <dbReference type="Proteomes" id="UP000619761"/>
    </source>
</evidence>
<reference evidence="7" key="1">
    <citation type="journal article" date="2019" name="Int. J. Syst. Evol. Microbiol.">
        <title>The Global Catalogue of Microorganisms (GCM) 10K type strain sequencing project: providing services to taxonomists for standard genome sequencing and annotation.</title>
        <authorList>
            <consortium name="The Broad Institute Genomics Platform"/>
            <consortium name="The Broad Institute Genome Sequencing Center for Infectious Disease"/>
            <person name="Wu L."/>
            <person name="Ma J."/>
        </authorList>
    </citation>
    <scope>NUCLEOTIDE SEQUENCE [LARGE SCALE GENOMIC DNA]</scope>
    <source>
        <strain evidence="7">KCTC 32239</strain>
    </source>
</reference>
<dbReference type="InterPro" id="IPR009057">
    <property type="entry name" value="Homeodomain-like_sf"/>
</dbReference>
<name>A0ABQ3B6G3_9GAMM</name>
<evidence type="ECO:0000313" key="6">
    <source>
        <dbReference type="EMBL" id="GGY77869.1"/>
    </source>
</evidence>
<protein>
    <recommendedName>
        <fullName evidence="5">HTH araC/xylS-type domain-containing protein</fullName>
    </recommendedName>
</protein>
<dbReference type="EMBL" id="BMYZ01000002">
    <property type="protein sequence ID" value="GGY77869.1"/>
    <property type="molecule type" value="Genomic_DNA"/>
</dbReference>
<dbReference type="InterPro" id="IPR020449">
    <property type="entry name" value="Tscrpt_reg_AraC-type_HTH"/>
</dbReference>
<evidence type="ECO:0000256" key="4">
    <source>
        <dbReference type="SAM" id="Phobius"/>
    </source>
</evidence>
<feature type="transmembrane region" description="Helical" evidence="4">
    <location>
        <begin position="68"/>
        <end position="93"/>
    </location>
</feature>
<accession>A0ABQ3B6G3</accession>
<keyword evidence="2" id="KW-0238">DNA-binding</keyword>
<dbReference type="SUPFAM" id="SSF46689">
    <property type="entry name" value="Homeodomain-like"/>
    <property type="match status" value="1"/>
</dbReference>
<gene>
    <name evidence="6" type="ORF">GCM10011613_23070</name>
</gene>
<feature type="transmembrane region" description="Helical" evidence="4">
    <location>
        <begin position="190"/>
        <end position="214"/>
    </location>
</feature>
<keyword evidence="3" id="KW-0804">Transcription</keyword>
<keyword evidence="1" id="KW-0805">Transcription regulation</keyword>
<proteinExistence type="predicted"/>
<dbReference type="Proteomes" id="UP000619761">
    <property type="component" value="Unassembled WGS sequence"/>
</dbReference>
<feature type="domain" description="HTH araC/xylS-type" evidence="5">
    <location>
        <begin position="275"/>
        <end position="376"/>
    </location>
</feature>
<keyword evidence="4" id="KW-0812">Transmembrane</keyword>
<dbReference type="InterPro" id="IPR018062">
    <property type="entry name" value="HTH_AraC-typ_CS"/>
</dbReference>
<dbReference type="PANTHER" id="PTHR43280">
    <property type="entry name" value="ARAC-FAMILY TRANSCRIPTIONAL REGULATOR"/>
    <property type="match status" value="1"/>
</dbReference>
<dbReference type="RefSeq" id="WP_189418764.1">
    <property type="nucleotide sequence ID" value="NZ_BMYZ01000002.1"/>
</dbReference>
<dbReference type="PRINTS" id="PR00032">
    <property type="entry name" value="HTHARAC"/>
</dbReference>
<keyword evidence="7" id="KW-1185">Reference proteome</keyword>
<feature type="transmembrane region" description="Helical" evidence="4">
    <location>
        <begin position="146"/>
        <end position="170"/>
    </location>
</feature>
<comment type="caution">
    <text evidence="6">The sequence shown here is derived from an EMBL/GenBank/DDBJ whole genome shotgun (WGS) entry which is preliminary data.</text>
</comment>
<keyword evidence="4" id="KW-0472">Membrane</keyword>
<feature type="transmembrane region" description="Helical" evidence="4">
    <location>
        <begin position="114"/>
        <end position="134"/>
    </location>
</feature>
<dbReference type="InterPro" id="IPR018060">
    <property type="entry name" value="HTH_AraC"/>
</dbReference>
<dbReference type="Gene3D" id="1.10.10.60">
    <property type="entry name" value="Homeodomain-like"/>
    <property type="match status" value="1"/>
</dbReference>
<dbReference type="PROSITE" id="PS01124">
    <property type="entry name" value="HTH_ARAC_FAMILY_2"/>
    <property type="match status" value="1"/>
</dbReference>
<evidence type="ECO:0000256" key="3">
    <source>
        <dbReference type="ARBA" id="ARBA00023163"/>
    </source>
</evidence>
<evidence type="ECO:0000256" key="2">
    <source>
        <dbReference type="ARBA" id="ARBA00023125"/>
    </source>
</evidence>
<evidence type="ECO:0000256" key="1">
    <source>
        <dbReference type="ARBA" id="ARBA00023015"/>
    </source>
</evidence>
<feature type="transmembrane region" description="Helical" evidence="4">
    <location>
        <begin position="41"/>
        <end position="62"/>
    </location>
</feature>
<sequence>MKNTFLNLHEVILILTFAETLLLCALFKLMPSKQVQSRNLLSLFFFLVAGTLVATTVTWNSYMQTVEIATWSLVPLVLSCCLLLQGPTLYFYLRSLSEPLDIFQWRNLLHLVPAMVVSVLIIVFRVNVIAWLPWNWPNLAAIDRAVIKFIWAIVRCLPLVYVLACFYAEYRLRQRQKQIYSMIASNELRWAEIVLGGFFIHWLWSFVGYFAGGYLSGDMNDLVGTLNNYFTVVLVNVLFVFGLVNTRQLLHEVAVEVPVKVAELPHLDEKIILIDRAMQEQKLYLESQLNLERFSEQIGLRARDVSTIINAHYGSNFFEFVNAYRIEEAKRLLVADESKEDTILDIIYKSGFNSQSAFHRFFKRIVGMTPSQYRARQRGDQH</sequence>
<evidence type="ECO:0000259" key="5">
    <source>
        <dbReference type="PROSITE" id="PS01124"/>
    </source>
</evidence>
<keyword evidence="4" id="KW-1133">Transmembrane helix</keyword>
<organism evidence="6 7">
    <name type="scientific">Cellvibrio zantedeschiae</name>
    <dbReference type="NCBI Taxonomy" id="1237077"/>
    <lineage>
        <taxon>Bacteria</taxon>
        <taxon>Pseudomonadati</taxon>
        <taxon>Pseudomonadota</taxon>
        <taxon>Gammaproteobacteria</taxon>
        <taxon>Cellvibrionales</taxon>
        <taxon>Cellvibrionaceae</taxon>
        <taxon>Cellvibrio</taxon>
    </lineage>
</organism>